<dbReference type="InterPro" id="IPR058780">
    <property type="entry name" value="YhfM-like_dom"/>
</dbReference>
<dbReference type="PROSITE" id="PS51257">
    <property type="entry name" value="PROKAR_LIPOPROTEIN"/>
    <property type="match status" value="1"/>
</dbReference>
<dbReference type="KEGG" id="pmar:B0X71_07635"/>
<name>A0A1Q2KZB0_9BACL</name>
<dbReference type="OrthoDB" id="2738838at2"/>
<feature type="domain" description="YhfM-like" evidence="1">
    <location>
        <begin position="32"/>
        <end position="137"/>
    </location>
</feature>
<evidence type="ECO:0000313" key="2">
    <source>
        <dbReference type="EMBL" id="AQQ52972.1"/>
    </source>
</evidence>
<reference evidence="2 3" key="1">
    <citation type="submission" date="2017-02" db="EMBL/GenBank/DDBJ databases">
        <title>The complete genomic sequence of a novel cold adapted crude oil-degrading bacterium Planococcus qaidamina Y42.</title>
        <authorList>
            <person name="Yang R."/>
        </authorList>
    </citation>
    <scope>NUCLEOTIDE SEQUENCE [LARGE SCALE GENOMIC DNA]</scope>
    <source>
        <strain evidence="2 3">Y42</strain>
    </source>
</reference>
<dbReference type="AlphaFoldDB" id="A0A1Q2KZB0"/>
<keyword evidence="3" id="KW-1185">Reference proteome</keyword>
<dbReference type="Pfam" id="PF26353">
    <property type="entry name" value="YhfM"/>
    <property type="match status" value="1"/>
</dbReference>
<evidence type="ECO:0000259" key="1">
    <source>
        <dbReference type="Pfam" id="PF26353"/>
    </source>
</evidence>
<evidence type="ECO:0000313" key="3">
    <source>
        <dbReference type="Proteomes" id="UP000188184"/>
    </source>
</evidence>
<sequence>MKRFIFLIFASILLSIGLIGCQSGDNTLKMDKEITKVSISKSNGFGQINPEFFAEYDDEKTIKALRSIFSNMVKEQMEVSMAEPEFDVNVKFKDGSEQGFHLWIGEKGQRSTLMEIENTNTIYTVSEEMTNMLLDLILALVDEGN</sequence>
<gene>
    <name evidence="2" type="ORF">B0X71_07635</name>
</gene>
<dbReference type="RefSeq" id="WP_077588855.1">
    <property type="nucleotide sequence ID" value="NZ_CP019640.1"/>
</dbReference>
<protein>
    <recommendedName>
        <fullName evidence="1">YhfM-like domain-containing protein</fullName>
    </recommendedName>
</protein>
<proteinExistence type="predicted"/>
<dbReference type="Proteomes" id="UP000188184">
    <property type="component" value="Chromosome"/>
</dbReference>
<organism evidence="2 3">
    <name type="scientific">Planococcus lenghuensis</name>
    <dbReference type="NCBI Taxonomy" id="2213202"/>
    <lineage>
        <taxon>Bacteria</taxon>
        <taxon>Bacillati</taxon>
        <taxon>Bacillota</taxon>
        <taxon>Bacilli</taxon>
        <taxon>Bacillales</taxon>
        <taxon>Caryophanaceae</taxon>
        <taxon>Planococcus</taxon>
    </lineage>
</organism>
<accession>A0A1Q2KZB0</accession>
<dbReference type="EMBL" id="CP019640">
    <property type="protein sequence ID" value="AQQ52972.1"/>
    <property type="molecule type" value="Genomic_DNA"/>
</dbReference>